<feature type="region of interest" description="Disordered" evidence="1">
    <location>
        <begin position="1"/>
        <end position="62"/>
    </location>
</feature>
<dbReference type="GeneID" id="121393834"/>
<dbReference type="InterPro" id="IPR006580">
    <property type="entry name" value="Znf_TTF"/>
</dbReference>
<dbReference type="Pfam" id="PF14291">
    <property type="entry name" value="DUF4371"/>
    <property type="match status" value="1"/>
</dbReference>
<feature type="compositionally biased region" description="Polar residues" evidence="1">
    <location>
        <begin position="96"/>
        <end position="111"/>
    </location>
</feature>
<proteinExistence type="predicted"/>
<keyword evidence="3" id="KW-1185">Reference proteome</keyword>
<feature type="compositionally biased region" description="Polar residues" evidence="1">
    <location>
        <begin position="50"/>
        <end position="60"/>
    </location>
</feature>
<accession>A0A8J1KQ49</accession>
<dbReference type="InterPro" id="IPR025398">
    <property type="entry name" value="DUF4371"/>
</dbReference>
<protein>
    <submittedName>
        <fullName evidence="4">Zinc finger MYM-type protein 1-like</fullName>
    </submittedName>
</protein>
<dbReference type="SUPFAM" id="SSF53098">
    <property type="entry name" value="Ribonuclease H-like"/>
    <property type="match status" value="1"/>
</dbReference>
<dbReference type="PANTHER" id="PTHR45749">
    <property type="match status" value="1"/>
</dbReference>
<dbReference type="Proteomes" id="UP000186698">
    <property type="component" value="Chromosome 5L"/>
</dbReference>
<evidence type="ECO:0000313" key="4">
    <source>
        <dbReference type="RefSeq" id="XP_041419452.1"/>
    </source>
</evidence>
<name>A0A8J1KQ49_XENLA</name>
<dbReference type="InterPro" id="IPR008906">
    <property type="entry name" value="HATC_C_dom"/>
</dbReference>
<evidence type="ECO:0000256" key="1">
    <source>
        <dbReference type="SAM" id="MobiDB-lite"/>
    </source>
</evidence>
<dbReference type="InterPro" id="IPR012337">
    <property type="entry name" value="RNaseH-like_sf"/>
</dbReference>
<feature type="region of interest" description="Disordered" evidence="1">
    <location>
        <begin position="85"/>
        <end position="111"/>
    </location>
</feature>
<evidence type="ECO:0000259" key="2">
    <source>
        <dbReference type="SMART" id="SM00597"/>
    </source>
</evidence>
<dbReference type="GO" id="GO:0046983">
    <property type="term" value="F:protein dimerization activity"/>
    <property type="evidence" value="ECO:0007669"/>
    <property type="project" value="InterPro"/>
</dbReference>
<reference evidence="4" key="1">
    <citation type="submission" date="2025-08" db="UniProtKB">
        <authorList>
            <consortium name="RefSeq"/>
        </authorList>
    </citation>
    <scope>IDENTIFICATION</scope>
    <source>
        <strain evidence="4">J_2021</strain>
        <tissue evidence="4">Erythrocytes</tissue>
    </source>
</reference>
<dbReference type="OrthoDB" id="9950531at2759"/>
<organism evidence="3 4">
    <name type="scientific">Xenopus laevis</name>
    <name type="common">African clawed frog</name>
    <dbReference type="NCBI Taxonomy" id="8355"/>
    <lineage>
        <taxon>Eukaryota</taxon>
        <taxon>Metazoa</taxon>
        <taxon>Chordata</taxon>
        <taxon>Craniata</taxon>
        <taxon>Vertebrata</taxon>
        <taxon>Euteleostomi</taxon>
        <taxon>Amphibia</taxon>
        <taxon>Batrachia</taxon>
        <taxon>Anura</taxon>
        <taxon>Pipoidea</taxon>
        <taxon>Pipidae</taxon>
        <taxon>Xenopodinae</taxon>
        <taxon>Xenopus</taxon>
        <taxon>Xenopus</taxon>
    </lineage>
</organism>
<dbReference type="SMART" id="SM00597">
    <property type="entry name" value="ZnF_TTF"/>
    <property type="match status" value="1"/>
</dbReference>
<dbReference type="AlphaFoldDB" id="A0A8J1KQ49"/>
<gene>
    <name evidence="4" type="primary">LOC121393834</name>
</gene>
<sequence>MSKNLYRHASGAAKRRKKNKEQKETVKQKTYMQSFLVPKHQLVQPDGDEQGTSFTTSIDSTAAHPNATNTYAVSISNLEQGVIPSAHHKSSKSRVDSNTPQPDEQGTSCSISQVADTDQTIVSRALHPNDDDEVVIQSSSHAVCTIITKSTRDTEVATMVQSPLTMDYEETGDYAPVSQSQQSISAIPEITTTSNAIKNIIKSYSNDPAEWGSNISEDLREYFSKNQIQNKYVDYSASKRTYTDITRYLTKELFIRKRNNAECITRDWMIYSPSTGTIFCVPCKLYSSLSHALATSGFNDWKNAAARLREHENSPDHRKCVFIFTDRANPECRIDRALIEQEVHEQKYWREVLRRVVDVVKFLGERGLPFRGTDELFGSPQNGAFLGILELIAKYDPFLEQHIKKYGGGSGRGVSNYMSSTIVEEFIELMGNKVAQVIVQELYTAKYFSLIVDSTPDLSHVDQLAIVLRYVNKDGPVERLLGFVPIYSHTGEHLENTVLSFLAVLKINIQDCRGQSYDNASNMSGRYNGLQARIRAINQLAYYVPCSAHSLNLVGTCAAESCLKAATFFNLLECIYVFFSSSTHRWNILKNELCKAPGNLSVKGLSGTRWAARSDATKALRIGFQYVKNALRELESSDHQVRVQHEAKSLLGKLNHFETAILLVVWGNILERLNATSKTLQNTKICLSEVVILYNSLIAYVQIIRDSFDTYELEAKKLTRDHTYAGEGKRLKKRKTFADESPFDDVNQHMSARNKFITETFYVLTDSLIAELKRRNQCYECLNNRFDIFNTNLPISDLRSSADKLQKNYPEDLEDCFTEEFLQFSALIPQESMVCPMAMRQYIIARDLQKTFPNTETLLRMFLCMSVTNASGERSFSCLKRIKNERRTTMGQERLSALSLLAVESALVRQLDFDDIVDSFAKQKVRKVNL</sequence>
<dbReference type="PANTHER" id="PTHR45749:SF23">
    <property type="entry name" value="ZINC FINGER MYM-TYPE PROTEIN 1-LIKE"/>
    <property type="match status" value="1"/>
</dbReference>
<evidence type="ECO:0000313" key="3">
    <source>
        <dbReference type="Proteomes" id="UP000186698"/>
    </source>
</evidence>
<dbReference type="Pfam" id="PF05699">
    <property type="entry name" value="Dimer_Tnp_hAT"/>
    <property type="match status" value="1"/>
</dbReference>
<dbReference type="RefSeq" id="XP_041419452.1">
    <property type="nucleotide sequence ID" value="XM_041563518.1"/>
</dbReference>
<dbReference type="KEGG" id="xla:121393834"/>
<feature type="domain" description="TTF-type" evidence="2">
    <location>
        <begin position="255"/>
        <end position="340"/>
    </location>
</feature>